<name>A0A0M0LS91_9EUKA</name>
<proteinExistence type="predicted"/>
<evidence type="ECO:0000256" key="4">
    <source>
        <dbReference type="SAM" id="Coils"/>
    </source>
</evidence>
<dbReference type="PROSITE" id="PS50010">
    <property type="entry name" value="DH_2"/>
    <property type="match status" value="1"/>
</dbReference>
<feature type="region of interest" description="Disordered" evidence="5">
    <location>
        <begin position="278"/>
        <end position="300"/>
    </location>
</feature>
<dbReference type="PANTHER" id="PTHR24198">
    <property type="entry name" value="ANKYRIN REPEAT AND PROTEIN KINASE DOMAIN-CONTAINING PROTEIN"/>
    <property type="match status" value="1"/>
</dbReference>
<evidence type="ECO:0000256" key="1">
    <source>
        <dbReference type="ARBA" id="ARBA00022737"/>
    </source>
</evidence>
<reference evidence="9" key="1">
    <citation type="journal article" date="2015" name="PLoS Genet.">
        <title>Genome Sequence and Transcriptome Analyses of Chrysochromulina tobin: Metabolic Tools for Enhanced Algal Fitness in the Prominent Order Prymnesiales (Haptophyceae).</title>
        <authorList>
            <person name="Hovde B.T."/>
            <person name="Deodato C.R."/>
            <person name="Hunsperger H.M."/>
            <person name="Ryken S.A."/>
            <person name="Yost W."/>
            <person name="Jha R.K."/>
            <person name="Patterson J."/>
            <person name="Monnat R.J. Jr."/>
            <person name="Barlow S.B."/>
            <person name="Starkenburg S.R."/>
            <person name="Cattolico R.A."/>
        </authorList>
    </citation>
    <scope>NUCLEOTIDE SEQUENCE</scope>
    <source>
        <strain evidence="9">CCMP291</strain>
    </source>
</reference>
<dbReference type="EMBL" id="JWZX01000029">
    <property type="protein sequence ID" value="KOO53851.1"/>
    <property type="molecule type" value="Genomic_DNA"/>
</dbReference>
<dbReference type="InterPro" id="IPR035899">
    <property type="entry name" value="DBL_dom_sf"/>
</dbReference>
<dbReference type="PANTHER" id="PTHR24198:SF165">
    <property type="entry name" value="ANKYRIN REPEAT-CONTAINING PROTEIN-RELATED"/>
    <property type="match status" value="1"/>
</dbReference>
<dbReference type="PROSITE" id="PS50151">
    <property type="entry name" value="UVR"/>
    <property type="match status" value="1"/>
</dbReference>
<dbReference type="InterPro" id="IPR000219">
    <property type="entry name" value="DH_dom"/>
</dbReference>
<evidence type="ECO:0000256" key="2">
    <source>
        <dbReference type="ARBA" id="ARBA00023043"/>
    </source>
</evidence>
<feature type="region of interest" description="Disordered" evidence="5">
    <location>
        <begin position="132"/>
        <end position="155"/>
    </location>
</feature>
<feature type="coiled-coil region" evidence="4">
    <location>
        <begin position="158"/>
        <end position="211"/>
    </location>
</feature>
<accession>A0A0M0LS91</accession>
<dbReference type="Pfam" id="PF12796">
    <property type="entry name" value="Ank_2"/>
    <property type="match status" value="1"/>
</dbReference>
<feature type="domain" description="DH" evidence="6">
    <location>
        <begin position="63"/>
        <end position="360"/>
    </location>
</feature>
<dbReference type="InterPro" id="IPR001943">
    <property type="entry name" value="UVR_dom"/>
</dbReference>
<dbReference type="InterPro" id="IPR011993">
    <property type="entry name" value="PH-like_dom_sf"/>
</dbReference>
<keyword evidence="4" id="KW-0175">Coiled coil</keyword>
<dbReference type="SUPFAM" id="SSF48065">
    <property type="entry name" value="DBL homology domain (DH-domain)"/>
    <property type="match status" value="1"/>
</dbReference>
<evidence type="ECO:0000259" key="7">
    <source>
        <dbReference type="PROSITE" id="PS50151"/>
    </source>
</evidence>
<keyword evidence="9" id="KW-1185">Reference proteome</keyword>
<evidence type="ECO:0000313" key="9">
    <source>
        <dbReference type="Proteomes" id="UP000037460"/>
    </source>
</evidence>
<evidence type="ECO:0000256" key="3">
    <source>
        <dbReference type="PROSITE-ProRule" id="PRU00023"/>
    </source>
</evidence>
<dbReference type="PROSITE" id="PS50096">
    <property type="entry name" value="IQ"/>
    <property type="match status" value="1"/>
</dbReference>
<dbReference type="Gene3D" id="2.30.29.30">
    <property type="entry name" value="Pleckstrin-homology domain (PH domain)/Phosphotyrosine-binding domain (PTB)"/>
    <property type="match status" value="1"/>
</dbReference>
<dbReference type="PROSITE" id="PS50088">
    <property type="entry name" value="ANK_REPEAT"/>
    <property type="match status" value="1"/>
</dbReference>
<keyword evidence="1" id="KW-0677">Repeat</keyword>
<feature type="repeat" description="ANK" evidence="3">
    <location>
        <begin position="597"/>
        <end position="618"/>
    </location>
</feature>
<dbReference type="SMART" id="SM00248">
    <property type="entry name" value="ANK"/>
    <property type="match status" value="5"/>
</dbReference>
<gene>
    <name evidence="8" type="ORF">Ctob_012873</name>
</gene>
<dbReference type="Gene3D" id="1.25.40.20">
    <property type="entry name" value="Ankyrin repeat-containing domain"/>
    <property type="match status" value="1"/>
</dbReference>
<dbReference type="Pfam" id="PF02151">
    <property type="entry name" value="UVR"/>
    <property type="match status" value="1"/>
</dbReference>
<dbReference type="SUPFAM" id="SSF50729">
    <property type="entry name" value="PH domain-like"/>
    <property type="match status" value="1"/>
</dbReference>
<evidence type="ECO:0000256" key="5">
    <source>
        <dbReference type="SAM" id="MobiDB-lite"/>
    </source>
</evidence>
<sequence>MFSRTKIGGAKAPKQVAVVSAQTRTQTTAQTLAAAQAVVKLQAVARGHSSRKLVNGVREAVAAETLVAMNLLGSELEYLNALTEVCERFEGPLARASVPEKTLSAVFSAMPNLIRLHRSLVTALEAFASGVGTQGARTGKARPKASGKTNGKTSAVVAQGNETRLAELQAELKEAVEAEDYAKAAELKPQIKELKATIDAATEAVVGATDDGTAVATDDGAPKRRRLASLLLEFVPQLSEMYMRYARQWAAEAEYTLRLLENDPSCVAIVGSRALDVAHDEGGPPATPRESGEACGGGGPLPPRTSKLRALLEIALERVAVYEISVVEIQLATQPADPGWATIASLLEALVELAQQMSAQRQELARRTALRNVHARFKPGEVDELLDEAPRRALVHSGVLLKANRVGKLVRHYFLFVDGTILTAESAPKSAMSSKSSKASAPLKKCKWLSLEGASLRIAPLADPSPCYFEICYAGDGTLSGAGDATPRKTAAAEKEKTSALWAESAGARDEWVQQLLKVLHAMAPAPPPPMPPKPRYSATDAQVRRQLRARVACYAREAALVRGGWHAAVLENDEGATLSRWLEHCPEQVGTREAVLGATPLHLAVEAGAFEAVQMLLAAMPSSLVDEADSSGLTPLYVAVLCLVTPAAEAATGGGSGASGAPVSTVVSADSRLSIVQLLLKARANVHGNALRAGVDTPLLMALGAGHARAVNMLLTSGAYPRDVCLGGRRMSALELAISTHQPPMVYALLRAGVSVASSPDQPSLLHLACSHQPPSAAIVSALLEHAPAGVEFTALCETMTALVSGGARLEVHGKPMLAPETHPTLAHFAKQAAAKYKADKAVPRLQQVADHAFSEK</sequence>
<dbReference type="InterPro" id="IPR036770">
    <property type="entry name" value="Ankyrin_rpt-contain_sf"/>
</dbReference>
<evidence type="ECO:0000259" key="6">
    <source>
        <dbReference type="PROSITE" id="PS50010"/>
    </source>
</evidence>
<evidence type="ECO:0000313" key="8">
    <source>
        <dbReference type="EMBL" id="KOO53851.1"/>
    </source>
</evidence>
<feature type="domain" description="UVR" evidence="7">
    <location>
        <begin position="162"/>
        <end position="197"/>
    </location>
</feature>
<keyword evidence="2 3" id="KW-0040">ANK repeat</keyword>
<feature type="non-terminal residue" evidence="8">
    <location>
        <position position="858"/>
    </location>
</feature>
<dbReference type="SUPFAM" id="SSF48403">
    <property type="entry name" value="Ankyrin repeat"/>
    <property type="match status" value="1"/>
</dbReference>
<comment type="caution">
    <text evidence="8">The sequence shown here is derived from an EMBL/GenBank/DDBJ whole genome shotgun (WGS) entry which is preliminary data.</text>
</comment>
<dbReference type="GO" id="GO:0005085">
    <property type="term" value="F:guanyl-nucleotide exchange factor activity"/>
    <property type="evidence" value="ECO:0007669"/>
    <property type="project" value="InterPro"/>
</dbReference>
<dbReference type="InterPro" id="IPR002110">
    <property type="entry name" value="Ankyrin_rpt"/>
</dbReference>
<organism evidence="8 9">
    <name type="scientific">Chrysochromulina tobinii</name>
    <dbReference type="NCBI Taxonomy" id="1460289"/>
    <lineage>
        <taxon>Eukaryota</taxon>
        <taxon>Haptista</taxon>
        <taxon>Haptophyta</taxon>
        <taxon>Prymnesiophyceae</taxon>
        <taxon>Prymnesiales</taxon>
        <taxon>Chrysochromulinaceae</taxon>
        <taxon>Chrysochromulina</taxon>
    </lineage>
</organism>
<dbReference type="Gene3D" id="1.20.900.10">
    <property type="entry name" value="Dbl homology (DH) domain"/>
    <property type="match status" value="1"/>
</dbReference>
<dbReference type="PROSITE" id="PS50297">
    <property type="entry name" value="ANK_REP_REGION"/>
    <property type="match status" value="1"/>
</dbReference>
<protein>
    <submittedName>
        <fullName evidence="8">Uncharacterized protein</fullName>
    </submittedName>
</protein>
<dbReference type="AlphaFoldDB" id="A0A0M0LS91"/>
<dbReference type="Proteomes" id="UP000037460">
    <property type="component" value="Unassembled WGS sequence"/>
</dbReference>